<evidence type="ECO:0000256" key="2">
    <source>
        <dbReference type="ARBA" id="ARBA00022771"/>
    </source>
</evidence>
<dbReference type="PROSITE" id="PS00518">
    <property type="entry name" value="ZF_RING_1"/>
    <property type="match status" value="1"/>
</dbReference>
<dbReference type="Gene3D" id="3.30.40.10">
    <property type="entry name" value="Zinc/RING finger domain, C3HC4 (zinc finger)"/>
    <property type="match status" value="1"/>
</dbReference>
<dbReference type="PANTHER" id="PTHR25462:SF296">
    <property type="entry name" value="MEIOTIC P26, ISOFORM F"/>
    <property type="match status" value="1"/>
</dbReference>
<evidence type="ECO:0000313" key="8">
    <source>
        <dbReference type="EMBL" id="KAL3879994.1"/>
    </source>
</evidence>
<dbReference type="Gene3D" id="3.30.160.60">
    <property type="entry name" value="Classic Zinc Finger"/>
    <property type="match status" value="1"/>
</dbReference>
<dbReference type="PROSITE" id="PS50119">
    <property type="entry name" value="ZF_BBOX"/>
    <property type="match status" value="2"/>
</dbReference>
<name>A0ABD3X170_SINWO</name>
<feature type="coiled-coil region" evidence="5">
    <location>
        <begin position="233"/>
        <end position="282"/>
    </location>
</feature>
<keyword evidence="1" id="KW-0479">Metal-binding</keyword>
<dbReference type="GO" id="GO:0008270">
    <property type="term" value="F:zinc ion binding"/>
    <property type="evidence" value="ECO:0007669"/>
    <property type="project" value="UniProtKB-KW"/>
</dbReference>
<comment type="caution">
    <text evidence="8">The sequence shown here is derived from an EMBL/GenBank/DDBJ whole genome shotgun (WGS) entry which is preliminary data.</text>
</comment>
<dbReference type="PANTHER" id="PTHR25462">
    <property type="entry name" value="BONUS, ISOFORM C-RELATED"/>
    <property type="match status" value="1"/>
</dbReference>
<dbReference type="InterPro" id="IPR011042">
    <property type="entry name" value="6-blade_b-propeller_TolB-like"/>
</dbReference>
<keyword evidence="2 4" id="KW-0863">Zinc-finger</keyword>
<dbReference type="PROSITE" id="PS50089">
    <property type="entry name" value="ZF_RING_2"/>
    <property type="match status" value="1"/>
</dbReference>
<reference evidence="8 9" key="1">
    <citation type="submission" date="2024-11" db="EMBL/GenBank/DDBJ databases">
        <title>Chromosome-level genome assembly of the freshwater bivalve Anodonta woodiana.</title>
        <authorList>
            <person name="Chen X."/>
        </authorList>
    </citation>
    <scope>NUCLEOTIDE SEQUENCE [LARGE SCALE GENOMIC DNA]</scope>
    <source>
        <strain evidence="8">MN2024</strain>
        <tissue evidence="8">Gills</tissue>
    </source>
</reference>
<keyword evidence="9" id="KW-1185">Reference proteome</keyword>
<gene>
    <name evidence="8" type="ORF">ACJMK2_032266</name>
</gene>
<dbReference type="SMART" id="SM00336">
    <property type="entry name" value="BBOX"/>
    <property type="match status" value="1"/>
</dbReference>
<dbReference type="InterPro" id="IPR017907">
    <property type="entry name" value="Znf_RING_CS"/>
</dbReference>
<dbReference type="EMBL" id="JBJQND010000004">
    <property type="protein sequence ID" value="KAL3879994.1"/>
    <property type="molecule type" value="Genomic_DNA"/>
</dbReference>
<sequence>MAECAAVTDQNNAQQCPICIDILKKPRSLPCLHSFCESCLGDYIGSVFKRKPGLASSFPCPSCRADTNLPCDVDLIADCGKSIAEKFPINADIPTMESEKSKTCDICNARGLVSVVASSWCQDCEELLCDNCKEYHQSIKISKGHKVVQIDEVHEGTQHQFSSRCSYHRMTDVTFYCFSHEKPCCVKCAATKHRVCDTVEELNTILQDPGLPGKYREIHNELICIQSDLNIVLQNREQNVARLGEQHLEIKEKLTCLQTTIVKHVQNMLSDALSKINNEREQETATIQRDTDWIRDHHKLVSRLLSKAETTEGSELCKFLTYRKMQRNMASMKTELPGKLVNMYDCNLEFVPDESLTDFLQQISKFGSVSVKKESCKYYLSSNTARQQTYDVIPVSSFKVSLLGEMTQPLIRSILFLEDDTLLIFDAKNKSLKIYDKKGALQRRVFTRGYPGFLTRMHGKRYAVTEPELCEIDVYEISNEITLISTIKSPHGVLGIAFLNDVFILTCKDHVCVLDQRGECLQYMDKNSRGESMFSSAHYMISDALNNVIYISDYGSNKVFSFKQHPTSKYLKQEPLHIYSHHQLRTPCGIAVDKFGNLLVCGNASGNVHLFDREGSHLKIICSKITGPLSLEFDSCYDRLVLSVNSAPFKIHVFKTS</sequence>
<dbReference type="InterPro" id="IPR047153">
    <property type="entry name" value="TRIM45/56/19-like"/>
</dbReference>
<dbReference type="InterPro" id="IPR001841">
    <property type="entry name" value="Znf_RING"/>
</dbReference>
<dbReference type="SUPFAM" id="SSF101898">
    <property type="entry name" value="NHL repeat"/>
    <property type="match status" value="1"/>
</dbReference>
<protein>
    <submittedName>
        <fullName evidence="8">Uncharacterized protein</fullName>
    </submittedName>
</protein>
<feature type="domain" description="B box-type" evidence="7">
    <location>
        <begin position="99"/>
        <end position="150"/>
    </location>
</feature>
<keyword evidence="5" id="KW-0175">Coiled coil</keyword>
<feature type="domain" description="B box-type" evidence="7">
    <location>
        <begin position="160"/>
        <end position="194"/>
    </location>
</feature>
<keyword evidence="3" id="KW-0862">Zinc</keyword>
<dbReference type="Proteomes" id="UP001634394">
    <property type="component" value="Unassembled WGS sequence"/>
</dbReference>
<dbReference type="SMART" id="SM00184">
    <property type="entry name" value="RING"/>
    <property type="match status" value="1"/>
</dbReference>
<dbReference type="InterPro" id="IPR000315">
    <property type="entry name" value="Znf_B-box"/>
</dbReference>
<evidence type="ECO:0000256" key="3">
    <source>
        <dbReference type="ARBA" id="ARBA00022833"/>
    </source>
</evidence>
<feature type="domain" description="RING-type" evidence="6">
    <location>
        <begin position="16"/>
        <end position="64"/>
    </location>
</feature>
<dbReference type="Gene3D" id="2.120.10.30">
    <property type="entry name" value="TolB, C-terminal domain"/>
    <property type="match status" value="1"/>
</dbReference>
<dbReference type="AlphaFoldDB" id="A0ABD3X170"/>
<dbReference type="SUPFAM" id="SSF57850">
    <property type="entry name" value="RING/U-box"/>
    <property type="match status" value="1"/>
</dbReference>
<dbReference type="InterPro" id="IPR013083">
    <property type="entry name" value="Znf_RING/FYVE/PHD"/>
</dbReference>
<evidence type="ECO:0000259" key="6">
    <source>
        <dbReference type="PROSITE" id="PS50089"/>
    </source>
</evidence>
<evidence type="ECO:0000256" key="5">
    <source>
        <dbReference type="SAM" id="Coils"/>
    </source>
</evidence>
<dbReference type="Pfam" id="PF22586">
    <property type="entry name" value="ANCHR-like_BBOX"/>
    <property type="match status" value="1"/>
</dbReference>
<accession>A0ABD3X170</accession>
<evidence type="ECO:0000256" key="4">
    <source>
        <dbReference type="PROSITE-ProRule" id="PRU00024"/>
    </source>
</evidence>
<organism evidence="8 9">
    <name type="scientific">Sinanodonta woodiana</name>
    <name type="common">Chinese pond mussel</name>
    <name type="synonym">Anodonta woodiana</name>
    <dbReference type="NCBI Taxonomy" id="1069815"/>
    <lineage>
        <taxon>Eukaryota</taxon>
        <taxon>Metazoa</taxon>
        <taxon>Spiralia</taxon>
        <taxon>Lophotrochozoa</taxon>
        <taxon>Mollusca</taxon>
        <taxon>Bivalvia</taxon>
        <taxon>Autobranchia</taxon>
        <taxon>Heteroconchia</taxon>
        <taxon>Palaeoheterodonta</taxon>
        <taxon>Unionida</taxon>
        <taxon>Unionoidea</taxon>
        <taxon>Unionidae</taxon>
        <taxon>Unioninae</taxon>
        <taxon>Sinanodonta</taxon>
    </lineage>
</organism>
<evidence type="ECO:0000313" key="9">
    <source>
        <dbReference type="Proteomes" id="UP001634394"/>
    </source>
</evidence>
<dbReference type="InterPro" id="IPR018957">
    <property type="entry name" value="Znf_C3HC4_RING-type"/>
</dbReference>
<evidence type="ECO:0000259" key="7">
    <source>
        <dbReference type="PROSITE" id="PS50119"/>
    </source>
</evidence>
<dbReference type="Pfam" id="PF00097">
    <property type="entry name" value="zf-C3HC4"/>
    <property type="match status" value="1"/>
</dbReference>
<evidence type="ECO:0000256" key="1">
    <source>
        <dbReference type="ARBA" id="ARBA00022723"/>
    </source>
</evidence>
<proteinExistence type="predicted"/>